<reference evidence="1" key="1">
    <citation type="submission" date="2015-12" db="EMBL/GenBank/DDBJ databases">
        <title>Update maize B73 reference genome by single molecule sequencing technologies.</title>
        <authorList>
            <consortium name="Maize Genome Sequencing Project"/>
            <person name="Ware D."/>
        </authorList>
    </citation>
    <scope>NUCLEOTIDE SEQUENCE [LARGE SCALE GENOMIC DNA]</scope>
    <source>
        <tissue evidence="1">Seedling</tissue>
    </source>
</reference>
<gene>
    <name evidence="1" type="ORF">ZEAMMB73_Zm00001d004635</name>
</gene>
<accession>A0A1D6EGL1</accession>
<evidence type="ECO:0000313" key="1">
    <source>
        <dbReference type="EMBL" id="ONM19305.1"/>
    </source>
</evidence>
<keyword evidence="1" id="KW-0808">Transferase</keyword>
<keyword evidence="1" id="KW-0418">Kinase</keyword>
<organism evidence="1">
    <name type="scientific">Zea mays</name>
    <name type="common">Maize</name>
    <dbReference type="NCBI Taxonomy" id="4577"/>
    <lineage>
        <taxon>Eukaryota</taxon>
        <taxon>Viridiplantae</taxon>
        <taxon>Streptophyta</taxon>
        <taxon>Embryophyta</taxon>
        <taxon>Tracheophyta</taxon>
        <taxon>Spermatophyta</taxon>
        <taxon>Magnoliopsida</taxon>
        <taxon>Liliopsida</taxon>
        <taxon>Poales</taxon>
        <taxon>Poaceae</taxon>
        <taxon>PACMAD clade</taxon>
        <taxon>Panicoideae</taxon>
        <taxon>Andropogonodae</taxon>
        <taxon>Andropogoneae</taxon>
        <taxon>Tripsacinae</taxon>
        <taxon>Zea</taxon>
    </lineage>
</organism>
<protein>
    <submittedName>
        <fullName evidence="1">Leucine-rich repeat protein kinase family protein</fullName>
    </submittedName>
</protein>
<dbReference type="AlphaFoldDB" id="A0A1D6EGL1"/>
<proteinExistence type="predicted"/>
<dbReference type="EMBL" id="CM007648">
    <property type="protein sequence ID" value="ONM19305.1"/>
    <property type="molecule type" value="Genomic_DNA"/>
</dbReference>
<sequence length="205" mass="23128">MEVIMSCRTKMRGQLESGTTADALTRRALVLSYSYNWHLVNNFYPTVTWNHNSRNSGTGTENRPAATRVMERNLPNRPVGIGTQRRGATRLLPVRPACKSIHHPSSLYHGGELASLPCSACKCVWRCRIQSSGAPACRGQTVHPAFRDVWLLVILYHNLFLNKSFERYKMWLPGTDPAWGGRGSSLLPFRIIWNLTIASFNLKCI</sequence>
<dbReference type="GO" id="GO:0016301">
    <property type="term" value="F:kinase activity"/>
    <property type="evidence" value="ECO:0007669"/>
    <property type="project" value="UniProtKB-KW"/>
</dbReference>
<name>A0A1D6EGL1_MAIZE</name>